<evidence type="ECO:0000256" key="1">
    <source>
        <dbReference type="ARBA" id="ARBA00004141"/>
    </source>
</evidence>
<keyword evidence="2" id="KW-1133">Transmembrane helix</keyword>
<dbReference type="Gene3D" id="1.20.1250.20">
    <property type="entry name" value="MFS general substrate transporter like domains"/>
    <property type="match status" value="1"/>
</dbReference>
<feature type="domain" description="Major facilitator superfamily (MFS) profile" evidence="3">
    <location>
        <begin position="8"/>
        <end position="195"/>
    </location>
</feature>
<proteinExistence type="predicted"/>
<dbReference type="PANTHER" id="PTHR11360">
    <property type="entry name" value="MONOCARBOXYLATE TRANSPORTER"/>
    <property type="match status" value="1"/>
</dbReference>
<dbReference type="GO" id="GO:0022857">
    <property type="term" value="F:transmembrane transporter activity"/>
    <property type="evidence" value="ECO:0007669"/>
    <property type="project" value="InterPro"/>
</dbReference>
<evidence type="ECO:0000313" key="4">
    <source>
        <dbReference type="EMBL" id="KAG7087340.1"/>
    </source>
</evidence>
<dbReference type="PROSITE" id="PS50850">
    <property type="entry name" value="MFS"/>
    <property type="match status" value="1"/>
</dbReference>
<reference evidence="4" key="1">
    <citation type="journal article" date="2021" name="Genome Biol. Evol.">
        <title>The assembled and annotated genome of the fairy-ring fungus Marasmius oreades.</title>
        <authorList>
            <person name="Hiltunen M."/>
            <person name="Ament-Velasquez S.L."/>
            <person name="Johannesson H."/>
        </authorList>
    </citation>
    <scope>NUCLEOTIDE SEQUENCE</scope>
    <source>
        <strain evidence="4">03SP1</strain>
    </source>
</reference>
<dbReference type="InterPro" id="IPR050327">
    <property type="entry name" value="Proton-linked_MCT"/>
</dbReference>
<dbReference type="OrthoDB" id="2940767at2759"/>
<sequence>MKFFKDPAFMAFVIGGVISFFGFFFPIIYLQLYAVQQNIDSSFAFYCIAVLNGSGVVGRLIANYLADGLGLFPVLVPCLFTTAALIWVVLAVKNIASLAVVAVLYGIFSGAFLSLSITATAVLSKSPSEIGARAGVCLGAVGCSILVSAPLQGAVLGKDFAWIRSVAVSASFMFVGSFLTLASAYFYHTGRRGPS</sequence>
<feature type="transmembrane region" description="Helical" evidence="2">
    <location>
        <begin position="69"/>
        <end position="90"/>
    </location>
</feature>
<dbReference type="InterPro" id="IPR036259">
    <property type="entry name" value="MFS_trans_sf"/>
</dbReference>
<dbReference type="InterPro" id="IPR020846">
    <property type="entry name" value="MFS_dom"/>
</dbReference>
<gene>
    <name evidence="4" type="ORF">E1B28_013316</name>
</gene>
<keyword evidence="2" id="KW-0472">Membrane</keyword>
<keyword evidence="5" id="KW-1185">Reference proteome</keyword>
<dbReference type="PANTHER" id="PTHR11360:SF234">
    <property type="entry name" value="MFS-TYPE TRANSPORTER DBAD-RELATED"/>
    <property type="match status" value="1"/>
</dbReference>
<feature type="transmembrane region" description="Helical" evidence="2">
    <location>
        <begin position="161"/>
        <end position="187"/>
    </location>
</feature>
<dbReference type="Proteomes" id="UP001049176">
    <property type="component" value="Chromosome 9"/>
</dbReference>
<feature type="transmembrane region" description="Helical" evidence="2">
    <location>
        <begin position="130"/>
        <end position="149"/>
    </location>
</feature>
<evidence type="ECO:0000313" key="5">
    <source>
        <dbReference type="Proteomes" id="UP001049176"/>
    </source>
</evidence>
<dbReference type="KEGG" id="more:E1B28_013316"/>
<organism evidence="4 5">
    <name type="scientific">Marasmius oreades</name>
    <name type="common">fairy-ring Marasmius</name>
    <dbReference type="NCBI Taxonomy" id="181124"/>
    <lineage>
        <taxon>Eukaryota</taxon>
        <taxon>Fungi</taxon>
        <taxon>Dikarya</taxon>
        <taxon>Basidiomycota</taxon>
        <taxon>Agaricomycotina</taxon>
        <taxon>Agaricomycetes</taxon>
        <taxon>Agaricomycetidae</taxon>
        <taxon>Agaricales</taxon>
        <taxon>Marasmiineae</taxon>
        <taxon>Marasmiaceae</taxon>
        <taxon>Marasmius</taxon>
    </lineage>
</organism>
<dbReference type="GO" id="GO:0016020">
    <property type="term" value="C:membrane"/>
    <property type="evidence" value="ECO:0007669"/>
    <property type="project" value="UniProtKB-SubCell"/>
</dbReference>
<dbReference type="SUPFAM" id="SSF103473">
    <property type="entry name" value="MFS general substrate transporter"/>
    <property type="match status" value="1"/>
</dbReference>
<feature type="transmembrane region" description="Helical" evidence="2">
    <location>
        <begin position="96"/>
        <end position="123"/>
    </location>
</feature>
<accession>A0A9P7RQA7</accession>
<feature type="transmembrane region" description="Helical" evidence="2">
    <location>
        <begin position="43"/>
        <end position="62"/>
    </location>
</feature>
<protein>
    <recommendedName>
        <fullName evidence="3">Major facilitator superfamily (MFS) profile domain-containing protein</fullName>
    </recommendedName>
</protein>
<dbReference type="EMBL" id="CM032189">
    <property type="protein sequence ID" value="KAG7087340.1"/>
    <property type="molecule type" value="Genomic_DNA"/>
</dbReference>
<dbReference type="GeneID" id="66082391"/>
<evidence type="ECO:0000259" key="3">
    <source>
        <dbReference type="PROSITE" id="PS50850"/>
    </source>
</evidence>
<feature type="transmembrane region" description="Helical" evidence="2">
    <location>
        <begin position="7"/>
        <end position="31"/>
    </location>
</feature>
<evidence type="ECO:0000256" key="2">
    <source>
        <dbReference type="SAM" id="Phobius"/>
    </source>
</evidence>
<comment type="caution">
    <text evidence="4">The sequence shown here is derived from an EMBL/GenBank/DDBJ whole genome shotgun (WGS) entry which is preliminary data.</text>
</comment>
<comment type="subcellular location">
    <subcellularLocation>
        <location evidence="1">Membrane</location>
        <topology evidence="1">Multi-pass membrane protein</topology>
    </subcellularLocation>
</comment>
<keyword evidence="2" id="KW-0812">Transmembrane</keyword>
<name>A0A9P7RQA7_9AGAR</name>
<dbReference type="AlphaFoldDB" id="A0A9P7RQA7"/>
<dbReference type="RefSeq" id="XP_043003811.1">
    <property type="nucleotide sequence ID" value="XM_043158463.1"/>
</dbReference>